<gene>
    <name evidence="5 8" type="primary">rpmI</name>
    <name evidence="8" type="ORF">KDW03_07830</name>
</gene>
<dbReference type="FunFam" id="4.10.410.60:FF:000001">
    <property type="entry name" value="50S ribosomal protein L35"/>
    <property type="match status" value="1"/>
</dbReference>
<dbReference type="SUPFAM" id="SSF143034">
    <property type="entry name" value="L35p-like"/>
    <property type="match status" value="1"/>
</dbReference>
<dbReference type="InterPro" id="IPR018265">
    <property type="entry name" value="Ribosomal_bL35_CS"/>
</dbReference>
<evidence type="ECO:0000256" key="7">
    <source>
        <dbReference type="SAM" id="MobiDB-lite"/>
    </source>
</evidence>
<evidence type="ECO:0000256" key="6">
    <source>
        <dbReference type="RuleBase" id="RU000568"/>
    </source>
</evidence>
<sequence>MPKLKTKKSAAKRFSKSGTGKLLRSKAYRRHLLTHKSAKQKRGLCGKAVVYRGDVSRVEKMVPYL</sequence>
<dbReference type="NCBIfam" id="TIGR00001">
    <property type="entry name" value="rpmI_bact"/>
    <property type="match status" value="1"/>
</dbReference>
<dbReference type="InterPro" id="IPR037229">
    <property type="entry name" value="Ribosomal_bL35_sf"/>
</dbReference>
<dbReference type="GO" id="GO:0006412">
    <property type="term" value="P:translation"/>
    <property type="evidence" value="ECO:0007669"/>
    <property type="project" value="UniProtKB-UniRule"/>
</dbReference>
<keyword evidence="9" id="KW-1185">Reference proteome</keyword>
<reference evidence="8" key="2">
    <citation type="submission" date="2022-06" db="EMBL/GenBank/DDBJ databases">
        <title>Thermospira aquatica gen. nov., sp. nov.</title>
        <authorList>
            <person name="Ben Ali Gam Z."/>
            <person name="Labat M."/>
        </authorList>
    </citation>
    <scope>NUCLEOTIDE SEQUENCE</scope>
    <source>
        <strain evidence="8">F1F22</strain>
    </source>
</reference>
<dbReference type="GO" id="GO:0022625">
    <property type="term" value="C:cytosolic large ribosomal subunit"/>
    <property type="evidence" value="ECO:0007669"/>
    <property type="project" value="TreeGrafter"/>
</dbReference>
<dbReference type="GO" id="GO:0003735">
    <property type="term" value="F:structural constituent of ribosome"/>
    <property type="evidence" value="ECO:0007669"/>
    <property type="project" value="InterPro"/>
</dbReference>
<accession>A0AAX3BAU9</accession>
<dbReference type="PANTHER" id="PTHR33343:SF1">
    <property type="entry name" value="LARGE RIBOSOMAL SUBUNIT PROTEIN BL35M"/>
    <property type="match status" value="1"/>
</dbReference>
<feature type="region of interest" description="Disordered" evidence="7">
    <location>
        <begin position="1"/>
        <end position="20"/>
    </location>
</feature>
<protein>
    <recommendedName>
        <fullName evidence="4 5">Large ribosomal subunit protein bL35</fullName>
    </recommendedName>
</protein>
<evidence type="ECO:0000256" key="4">
    <source>
        <dbReference type="ARBA" id="ARBA00071664"/>
    </source>
</evidence>
<dbReference type="PRINTS" id="PR00064">
    <property type="entry name" value="RIBOSOMALL35"/>
</dbReference>
<evidence type="ECO:0000313" key="8">
    <source>
        <dbReference type="EMBL" id="URA09396.1"/>
    </source>
</evidence>
<proteinExistence type="inferred from homology"/>
<dbReference type="AlphaFoldDB" id="A0AAX3BAU9"/>
<dbReference type="PANTHER" id="PTHR33343">
    <property type="entry name" value="54S RIBOSOMAL PROTEIN BL35M"/>
    <property type="match status" value="1"/>
</dbReference>
<dbReference type="EMBL" id="CP073355">
    <property type="protein sequence ID" value="URA09396.1"/>
    <property type="molecule type" value="Genomic_DNA"/>
</dbReference>
<keyword evidence="2 5" id="KW-0689">Ribosomal protein</keyword>
<dbReference type="Proteomes" id="UP001056539">
    <property type="component" value="Chromosome"/>
</dbReference>
<feature type="compositionally biased region" description="Basic residues" evidence="7">
    <location>
        <begin position="1"/>
        <end position="15"/>
    </location>
</feature>
<evidence type="ECO:0000256" key="3">
    <source>
        <dbReference type="ARBA" id="ARBA00023274"/>
    </source>
</evidence>
<organism evidence="8 9">
    <name type="scientific">Thermospira aquatica</name>
    <dbReference type="NCBI Taxonomy" id="2828656"/>
    <lineage>
        <taxon>Bacteria</taxon>
        <taxon>Pseudomonadati</taxon>
        <taxon>Spirochaetota</taxon>
        <taxon>Spirochaetia</taxon>
        <taxon>Brevinematales</taxon>
        <taxon>Thermospiraceae</taxon>
        <taxon>Thermospira</taxon>
    </lineage>
</organism>
<dbReference type="KEGG" id="taqu:KDW03_07830"/>
<dbReference type="HAMAP" id="MF_00514">
    <property type="entry name" value="Ribosomal_bL35"/>
    <property type="match status" value="1"/>
</dbReference>
<evidence type="ECO:0000313" key="9">
    <source>
        <dbReference type="Proteomes" id="UP001056539"/>
    </source>
</evidence>
<name>A0AAX3BAU9_9SPIR</name>
<dbReference type="RefSeq" id="WP_271434524.1">
    <property type="nucleotide sequence ID" value="NZ_CP073355.1"/>
</dbReference>
<dbReference type="InterPro" id="IPR001706">
    <property type="entry name" value="Ribosomal_bL35"/>
</dbReference>
<dbReference type="Pfam" id="PF01632">
    <property type="entry name" value="Ribosomal_L35p"/>
    <property type="match status" value="1"/>
</dbReference>
<reference evidence="8" key="1">
    <citation type="submission" date="2021-04" db="EMBL/GenBank/DDBJ databases">
        <authorList>
            <person name="Postec A."/>
        </authorList>
    </citation>
    <scope>NUCLEOTIDE SEQUENCE</scope>
    <source>
        <strain evidence="8">F1F22</strain>
    </source>
</reference>
<dbReference type="Gene3D" id="4.10.410.60">
    <property type="match status" value="1"/>
</dbReference>
<dbReference type="PROSITE" id="PS00936">
    <property type="entry name" value="RIBOSOMAL_L35"/>
    <property type="match status" value="1"/>
</dbReference>
<evidence type="ECO:0000256" key="1">
    <source>
        <dbReference type="ARBA" id="ARBA00006598"/>
    </source>
</evidence>
<dbReference type="InterPro" id="IPR021137">
    <property type="entry name" value="Ribosomal_bL35-like"/>
</dbReference>
<evidence type="ECO:0000256" key="2">
    <source>
        <dbReference type="ARBA" id="ARBA00022980"/>
    </source>
</evidence>
<keyword evidence="3 5" id="KW-0687">Ribonucleoprotein</keyword>
<evidence type="ECO:0000256" key="5">
    <source>
        <dbReference type="HAMAP-Rule" id="MF_00514"/>
    </source>
</evidence>
<comment type="similarity">
    <text evidence="1 5 6">Belongs to the bacterial ribosomal protein bL35 family.</text>
</comment>